<evidence type="ECO:0000256" key="6">
    <source>
        <dbReference type="ARBA" id="ARBA00022747"/>
    </source>
</evidence>
<reference evidence="12" key="2">
    <citation type="journal article" date="2014" name="ISME J.">
        <title>Microbial stratification in low pH oxic and suboxic macroscopic growths along an acid mine drainage.</title>
        <authorList>
            <person name="Mendez-Garcia C."/>
            <person name="Mesa V."/>
            <person name="Sprenger R.R."/>
            <person name="Richter M."/>
            <person name="Diez M.S."/>
            <person name="Solano J."/>
            <person name="Bargiela R."/>
            <person name="Golyshina O.V."/>
            <person name="Manteca A."/>
            <person name="Ramos J.L."/>
            <person name="Gallego J.R."/>
            <person name="Llorente I."/>
            <person name="Martins Dos Santos V.A."/>
            <person name="Jensen O.N."/>
            <person name="Pelaez A.I."/>
            <person name="Sanchez J."/>
            <person name="Ferrer M."/>
        </authorList>
    </citation>
    <scope>NUCLEOTIDE SEQUENCE</scope>
</reference>
<reference evidence="12" key="1">
    <citation type="submission" date="2013-08" db="EMBL/GenBank/DDBJ databases">
        <authorList>
            <person name="Mendez C."/>
            <person name="Richter M."/>
            <person name="Ferrer M."/>
            <person name="Sanchez J."/>
        </authorList>
    </citation>
    <scope>NUCLEOTIDE SEQUENCE</scope>
</reference>
<dbReference type="GO" id="GO:0005524">
    <property type="term" value="F:ATP binding"/>
    <property type="evidence" value="ECO:0007669"/>
    <property type="project" value="UniProtKB-KW"/>
</dbReference>
<sequence>MSTLFTESVVESATLAWLQALGYAVLHGPDIAAGEPASERSDPSYRDVVLEGRLREALVRLNPDLPSEALADAYRKLTRTDAASLIERNCSMHRMLIDGVTVEYRGKDASIMG</sequence>
<evidence type="ECO:0000256" key="2">
    <source>
        <dbReference type="ARBA" id="ARBA00008598"/>
    </source>
</evidence>
<keyword evidence="6" id="KW-0680">Restriction system</keyword>
<evidence type="ECO:0000256" key="9">
    <source>
        <dbReference type="ARBA" id="ARBA00022840"/>
    </source>
</evidence>
<dbReference type="Pfam" id="PF04313">
    <property type="entry name" value="HSDR_N"/>
    <property type="match status" value="1"/>
</dbReference>
<evidence type="ECO:0000256" key="10">
    <source>
        <dbReference type="ARBA" id="ARBA00023125"/>
    </source>
</evidence>
<keyword evidence="5" id="KW-0547">Nucleotide-binding</keyword>
<evidence type="ECO:0000256" key="3">
    <source>
        <dbReference type="ARBA" id="ARBA00012654"/>
    </source>
</evidence>
<evidence type="ECO:0000256" key="1">
    <source>
        <dbReference type="ARBA" id="ARBA00000851"/>
    </source>
</evidence>
<dbReference type="GO" id="GO:0003677">
    <property type="term" value="F:DNA binding"/>
    <property type="evidence" value="ECO:0007669"/>
    <property type="project" value="UniProtKB-KW"/>
</dbReference>
<name>T1CYA6_9ZZZZ</name>
<comment type="caution">
    <text evidence="12">The sequence shown here is derived from an EMBL/GenBank/DDBJ whole genome shotgun (WGS) entry which is preliminary data.</text>
</comment>
<keyword evidence="10" id="KW-0238">DNA-binding</keyword>
<protein>
    <recommendedName>
        <fullName evidence="3">type I site-specific deoxyribonuclease</fullName>
        <ecNumber evidence="3">3.1.21.3</ecNumber>
    </recommendedName>
</protein>
<proteinExistence type="inferred from homology"/>
<dbReference type="EC" id="3.1.21.3" evidence="3"/>
<keyword evidence="8 12" id="KW-0378">Hydrolase</keyword>
<evidence type="ECO:0000313" key="12">
    <source>
        <dbReference type="EMBL" id="EQD75105.1"/>
    </source>
</evidence>
<dbReference type="InterPro" id="IPR007409">
    <property type="entry name" value="Restrct_endonuc_type1_HsdR_N"/>
</dbReference>
<keyword evidence="4" id="KW-0540">Nuclease</keyword>
<dbReference type="GO" id="GO:0009307">
    <property type="term" value="P:DNA restriction-modification system"/>
    <property type="evidence" value="ECO:0007669"/>
    <property type="project" value="UniProtKB-KW"/>
</dbReference>
<comment type="catalytic activity">
    <reaction evidence="1">
        <text>Endonucleolytic cleavage of DNA to give random double-stranded fragments with terminal 5'-phosphates, ATP is simultaneously hydrolyzed.</text>
        <dbReference type="EC" id="3.1.21.3"/>
    </reaction>
</comment>
<feature type="non-terminal residue" evidence="12">
    <location>
        <position position="113"/>
    </location>
</feature>
<dbReference type="InterPro" id="IPR051268">
    <property type="entry name" value="Type-I_R_enzyme_R_subunit"/>
</dbReference>
<organism evidence="12">
    <name type="scientific">mine drainage metagenome</name>
    <dbReference type="NCBI Taxonomy" id="410659"/>
    <lineage>
        <taxon>unclassified sequences</taxon>
        <taxon>metagenomes</taxon>
        <taxon>ecological metagenomes</taxon>
    </lineage>
</organism>
<dbReference type="EMBL" id="AUZY01001362">
    <property type="protein sequence ID" value="EQD75105.1"/>
    <property type="molecule type" value="Genomic_DNA"/>
</dbReference>
<evidence type="ECO:0000256" key="7">
    <source>
        <dbReference type="ARBA" id="ARBA00022759"/>
    </source>
</evidence>
<dbReference type="AlphaFoldDB" id="T1CYA6"/>
<keyword evidence="9" id="KW-0067">ATP-binding</keyword>
<dbReference type="PANTHER" id="PTHR30195:SF15">
    <property type="entry name" value="TYPE I RESTRICTION ENZYME HINDI ENDONUCLEASE SUBUNIT"/>
    <property type="match status" value="1"/>
</dbReference>
<evidence type="ECO:0000256" key="5">
    <source>
        <dbReference type="ARBA" id="ARBA00022741"/>
    </source>
</evidence>
<feature type="domain" description="Restriction endonuclease type I HsdR N-terminal" evidence="11">
    <location>
        <begin position="6"/>
        <end position="108"/>
    </location>
</feature>
<dbReference type="GO" id="GO:0009035">
    <property type="term" value="F:type I site-specific deoxyribonuclease activity"/>
    <property type="evidence" value="ECO:0007669"/>
    <property type="project" value="UniProtKB-EC"/>
</dbReference>
<evidence type="ECO:0000259" key="11">
    <source>
        <dbReference type="Pfam" id="PF04313"/>
    </source>
</evidence>
<comment type="similarity">
    <text evidence="2">Belongs to the HsdR family.</text>
</comment>
<dbReference type="PANTHER" id="PTHR30195">
    <property type="entry name" value="TYPE I SITE-SPECIFIC DEOXYRIBONUCLEASE PROTEIN SUBUNIT M AND R"/>
    <property type="match status" value="1"/>
</dbReference>
<accession>T1CYA6</accession>
<gene>
    <name evidence="12" type="ORF">B1B_02306</name>
</gene>
<evidence type="ECO:0000256" key="4">
    <source>
        <dbReference type="ARBA" id="ARBA00022722"/>
    </source>
</evidence>
<keyword evidence="7 12" id="KW-0255">Endonuclease</keyword>
<evidence type="ECO:0000256" key="8">
    <source>
        <dbReference type="ARBA" id="ARBA00022801"/>
    </source>
</evidence>